<proteinExistence type="predicted"/>
<dbReference type="GO" id="GO:0018580">
    <property type="term" value="F:nitronate monooxygenase activity"/>
    <property type="evidence" value="ECO:0007669"/>
    <property type="project" value="InterPro"/>
</dbReference>
<evidence type="ECO:0000256" key="1">
    <source>
        <dbReference type="ARBA" id="ARBA00022630"/>
    </source>
</evidence>
<evidence type="ECO:0000313" key="5">
    <source>
        <dbReference type="Proteomes" id="UP000076874"/>
    </source>
</evidence>
<keyword evidence="2" id="KW-0288">FMN</keyword>
<dbReference type="Gene3D" id="3.20.20.70">
    <property type="entry name" value="Aldolase class I"/>
    <property type="match status" value="1"/>
</dbReference>
<keyword evidence="3" id="KW-0560">Oxidoreductase</keyword>
<reference evidence="4 5" key="1">
    <citation type="journal article" date="2016" name="Genome Biol. Evol.">
        <title>Divergent and convergent evolution of fungal pathogenicity.</title>
        <authorList>
            <person name="Shang Y."/>
            <person name="Xiao G."/>
            <person name="Zheng P."/>
            <person name="Cen K."/>
            <person name="Zhan S."/>
            <person name="Wang C."/>
        </authorList>
    </citation>
    <scope>NUCLEOTIDE SEQUENCE [LARGE SCALE GENOMIC DNA]</scope>
    <source>
        <strain evidence="4 5">RCEF 264</strain>
    </source>
</reference>
<accession>A0A162MBU2</accession>
<dbReference type="Pfam" id="PF03060">
    <property type="entry name" value="NMO"/>
    <property type="match status" value="1"/>
</dbReference>
<protein>
    <submittedName>
        <fullName evidence="4">2-nitropropane dioxygenase</fullName>
    </submittedName>
</protein>
<dbReference type="STRING" id="1081102.A0A162MBU2"/>
<dbReference type="InterPro" id="IPR013785">
    <property type="entry name" value="Aldolase_TIM"/>
</dbReference>
<keyword evidence="4" id="KW-0223">Dioxygenase</keyword>
<keyword evidence="1" id="KW-0285">Flavoprotein</keyword>
<dbReference type="CDD" id="cd04730">
    <property type="entry name" value="NPD_like"/>
    <property type="match status" value="1"/>
</dbReference>
<dbReference type="OrthoDB" id="10265891at2759"/>
<dbReference type="AlphaFoldDB" id="A0A162MBU2"/>
<gene>
    <name evidence="4" type="ORF">SPI_09177</name>
</gene>
<dbReference type="SUPFAM" id="SSF51412">
    <property type="entry name" value="Inosine monophosphate dehydrogenase (IMPDH)"/>
    <property type="match status" value="1"/>
</dbReference>
<dbReference type="PANTHER" id="PTHR32332">
    <property type="entry name" value="2-NITROPROPANE DIOXYGENASE"/>
    <property type="match status" value="1"/>
</dbReference>
<name>A0A162MBU2_9HYPO</name>
<dbReference type="GO" id="GO:0051213">
    <property type="term" value="F:dioxygenase activity"/>
    <property type="evidence" value="ECO:0007669"/>
    <property type="project" value="UniProtKB-KW"/>
</dbReference>
<dbReference type="InterPro" id="IPR004136">
    <property type="entry name" value="NMO"/>
</dbReference>
<sequence length="394" mass="40756">MASSRFPAFSGPLTTPLTSLLRIQHPIVLAGMARVSGGALAAAVSNAGGLGVVGGLMLTPLQLRETITELKTALHSSDLPFGVDLALPQVGGSARATNYDYTKGQLDALIDVIVEEGARLFVSAVGVPSAHVIERLHSAGILVMNMVGHPKHAAKALAAGVDLVCAQGTEGGGHTGSLGGAVLIPAVVDVALKVGAERKRATAVNTTAKMTNGNAQLPLQQPLVLAAGGIADGRGLAAALMHGAVGVWVGTRFVASVEASCSIAQKEAVVASGFDDTAITLVLSGRPLRAKLNDYLRRWHQKPEEIQKLCSQGIVPFEHDLENFERSGQAGESLQLGEGSDGDEIDVPYPMGQVAGNISKVQPAWEIVAEMVAGAVAALRQGQEYLEPSSRSRL</sequence>
<comment type="caution">
    <text evidence="4">The sequence shown here is derived from an EMBL/GenBank/DDBJ whole genome shotgun (WGS) entry which is preliminary data.</text>
</comment>
<organism evidence="4 5">
    <name type="scientific">Niveomyces insectorum RCEF 264</name>
    <dbReference type="NCBI Taxonomy" id="1081102"/>
    <lineage>
        <taxon>Eukaryota</taxon>
        <taxon>Fungi</taxon>
        <taxon>Dikarya</taxon>
        <taxon>Ascomycota</taxon>
        <taxon>Pezizomycotina</taxon>
        <taxon>Sordariomycetes</taxon>
        <taxon>Hypocreomycetidae</taxon>
        <taxon>Hypocreales</taxon>
        <taxon>Cordycipitaceae</taxon>
        <taxon>Niveomyces</taxon>
    </lineage>
</organism>
<evidence type="ECO:0000256" key="3">
    <source>
        <dbReference type="ARBA" id="ARBA00023002"/>
    </source>
</evidence>
<dbReference type="EMBL" id="AZHD01000026">
    <property type="protein sequence ID" value="OAA53970.1"/>
    <property type="molecule type" value="Genomic_DNA"/>
</dbReference>
<evidence type="ECO:0000313" key="4">
    <source>
        <dbReference type="EMBL" id="OAA53970.1"/>
    </source>
</evidence>
<dbReference type="PANTHER" id="PTHR32332:SF36">
    <property type="entry name" value="2-NITROPROPANE DIOXYGENASE FAMILY, PUTATIVE (AFU_ORTHOLOGUE AFUA_4G07940)-RELATED"/>
    <property type="match status" value="1"/>
</dbReference>
<keyword evidence="5" id="KW-1185">Reference proteome</keyword>
<dbReference type="Proteomes" id="UP000076874">
    <property type="component" value="Unassembled WGS sequence"/>
</dbReference>
<evidence type="ECO:0000256" key="2">
    <source>
        <dbReference type="ARBA" id="ARBA00022643"/>
    </source>
</evidence>